<dbReference type="Proteomes" id="UP000291289">
    <property type="component" value="Unassembled WGS sequence"/>
</dbReference>
<dbReference type="AlphaFoldDB" id="A0A4R0QZ89"/>
<evidence type="ECO:0000313" key="3">
    <source>
        <dbReference type="Proteomes" id="UP000291289"/>
    </source>
</evidence>
<evidence type="ECO:0000259" key="1">
    <source>
        <dbReference type="Pfam" id="PF13460"/>
    </source>
</evidence>
<keyword evidence="3" id="KW-1185">Reference proteome</keyword>
<evidence type="ECO:0000313" key="2">
    <source>
        <dbReference type="EMBL" id="TCD53906.1"/>
    </source>
</evidence>
<proteinExistence type="predicted"/>
<dbReference type="Pfam" id="PF13460">
    <property type="entry name" value="NAD_binding_10"/>
    <property type="match status" value="1"/>
</dbReference>
<dbReference type="PANTHER" id="PTHR15020">
    <property type="entry name" value="FLAVIN REDUCTASE-RELATED"/>
    <property type="match status" value="1"/>
</dbReference>
<sequence>MKVFIVGANGRVGKTLITELTNRGHSVTAGVRNPENFEINSNVDIVQFDLTAPVEQIAQKIAGSDAIYFVAGSRGKNLLQIDAFGSVKLQQAAERAGIKRFIQLSAIFATEPEQWDDPRLASLLNYQIAKFFADEWLINNSGLDYTILQPGALVEAESGTGLIQVGVQEALSNTIPNVAATLAEILDHDNTIGKVIPMGDGQTPISQALETL</sequence>
<accession>A0A4R0QZ89</accession>
<protein>
    <submittedName>
        <fullName evidence="2">SDR family oxidoreductase</fullName>
    </submittedName>
</protein>
<dbReference type="InterPro" id="IPR016040">
    <property type="entry name" value="NAD(P)-bd_dom"/>
</dbReference>
<dbReference type="InterPro" id="IPR036291">
    <property type="entry name" value="NAD(P)-bd_dom_sf"/>
</dbReference>
<name>A0A4R0QZ89_9BIFI</name>
<dbReference type="Gene3D" id="3.40.50.720">
    <property type="entry name" value="NAD(P)-binding Rossmann-like Domain"/>
    <property type="match status" value="1"/>
</dbReference>
<organism evidence="2 3">
    <name type="scientific">Alloscardovia theropitheci</name>
    <dbReference type="NCBI Taxonomy" id="2496842"/>
    <lineage>
        <taxon>Bacteria</taxon>
        <taxon>Bacillati</taxon>
        <taxon>Actinomycetota</taxon>
        <taxon>Actinomycetes</taxon>
        <taxon>Bifidobacteriales</taxon>
        <taxon>Bifidobacteriaceae</taxon>
        <taxon>Alloscardovia</taxon>
    </lineage>
</organism>
<dbReference type="OrthoDB" id="4248066at2"/>
<dbReference type="RefSeq" id="WP_131284847.1">
    <property type="nucleotide sequence ID" value="NZ_RXLP01000025.1"/>
</dbReference>
<dbReference type="SUPFAM" id="SSF51735">
    <property type="entry name" value="NAD(P)-binding Rossmann-fold domains"/>
    <property type="match status" value="1"/>
</dbReference>
<dbReference type="EMBL" id="RXLP01000025">
    <property type="protein sequence ID" value="TCD53906.1"/>
    <property type="molecule type" value="Genomic_DNA"/>
</dbReference>
<dbReference type="PANTHER" id="PTHR15020:SF50">
    <property type="entry name" value="UPF0659 PROTEIN YMR090W"/>
    <property type="match status" value="1"/>
</dbReference>
<gene>
    <name evidence="2" type="ORF">EJ419_06555</name>
</gene>
<reference evidence="2 3" key="1">
    <citation type="submission" date="2018-12" db="EMBL/GenBank/DDBJ databases">
        <title>Alloscrdovia theropitheci sp. nov: a novel taxon from the feces of the bleeding-herat monkey (Theropithecus geleda).</title>
        <authorList>
            <person name="Modesto M."/>
        </authorList>
    </citation>
    <scope>NUCLEOTIDE SEQUENCE [LARGE SCALE GENOMIC DNA]</scope>
    <source>
        <strain evidence="2 3">GLDI4/2</strain>
    </source>
</reference>
<feature type="domain" description="NAD(P)-binding" evidence="1">
    <location>
        <begin position="7"/>
        <end position="188"/>
    </location>
</feature>
<dbReference type="CDD" id="cd05243">
    <property type="entry name" value="SDR_a5"/>
    <property type="match status" value="1"/>
</dbReference>
<comment type="caution">
    <text evidence="2">The sequence shown here is derived from an EMBL/GenBank/DDBJ whole genome shotgun (WGS) entry which is preliminary data.</text>
</comment>